<feature type="compositionally biased region" description="Polar residues" evidence="1">
    <location>
        <begin position="1"/>
        <end position="10"/>
    </location>
</feature>
<dbReference type="Proteomes" id="UP000006868">
    <property type="component" value="Plasmid pSC2"/>
</dbReference>
<name>E3EJN1_PAEPS</name>
<feature type="compositionally biased region" description="Polar residues" evidence="1">
    <location>
        <begin position="206"/>
        <end position="220"/>
    </location>
</feature>
<evidence type="ECO:0000256" key="1">
    <source>
        <dbReference type="SAM" id="MobiDB-lite"/>
    </source>
</evidence>
<dbReference type="RefSeq" id="WP_013385816.1">
    <property type="nucleotide sequence ID" value="NC_014628.2"/>
</dbReference>
<protein>
    <submittedName>
        <fullName evidence="2">Uncharacterized protein</fullName>
    </submittedName>
</protein>
<accession>E3EJN1</accession>
<feature type="region of interest" description="Disordered" evidence="1">
    <location>
        <begin position="1"/>
        <end position="21"/>
    </location>
</feature>
<feature type="region of interest" description="Disordered" evidence="1">
    <location>
        <begin position="128"/>
        <end position="150"/>
    </location>
</feature>
<proteinExistence type="predicted"/>
<evidence type="ECO:0000313" key="2">
    <source>
        <dbReference type="EMBL" id="ADO59402.1"/>
    </source>
</evidence>
<gene>
    <name evidence="2" type="ORF">PPSC2_28045</name>
</gene>
<evidence type="ECO:0000313" key="3">
    <source>
        <dbReference type="Proteomes" id="UP000006868"/>
    </source>
</evidence>
<feature type="compositionally biased region" description="Basic and acidic residues" evidence="1">
    <location>
        <begin position="181"/>
        <end position="199"/>
    </location>
</feature>
<feature type="region of interest" description="Disordered" evidence="1">
    <location>
        <begin position="168"/>
        <end position="220"/>
    </location>
</feature>
<keyword evidence="2" id="KW-0614">Plasmid</keyword>
<sequence>MANKNQPNNESGKRKDNRRTFSVSKGFKNVHDVLDELPDNEMSRFVCEAILHYYQVKNNPNWMGEQIQQIFAMQTQLQQMISGFGGGFSPPPQYPAQGMQQQPYTVPFQQAPMQQPATMHPSFMQPGVQENVDVPPSQPSPSLPSVPEGEFPTAEQVVEHAMQQVMNEEVEAPVNESTNLPKDEVQTEKMDSTHADAQPKRRKKSSFGQNLIRTQLGQTE</sequence>
<reference evidence="2 3" key="1">
    <citation type="journal article" date="2011" name="J. Bacteriol.">
        <title>Complete genome sequence of Paenibacillus polymyxa SC2, a strain of plant growth-promoting Rhizobacterium with broad-spectrum antimicrobial activity.</title>
        <authorList>
            <person name="Ma M."/>
            <person name="Wang C."/>
            <person name="Ding Y."/>
            <person name="Li L."/>
            <person name="Shen D."/>
            <person name="Jiang X."/>
            <person name="Guan D."/>
            <person name="Cao F."/>
            <person name="Chen H."/>
            <person name="Feng R."/>
            <person name="Wang X."/>
            <person name="Ge Y."/>
            <person name="Yao L."/>
            <person name="Bing X."/>
            <person name="Yang X."/>
            <person name="Li J."/>
            <person name="Du B."/>
        </authorList>
    </citation>
    <scope>NUCLEOTIDE SEQUENCE [LARGE SCALE GENOMIC DNA]</scope>
    <source>
        <strain evidence="2 3">SC2</strain>
        <plasmid evidence="3">pSC2</plasmid>
    </source>
</reference>
<dbReference type="PATRIC" id="fig|886882.15.peg.5945"/>
<dbReference type="EMBL" id="CP002214">
    <property type="protein sequence ID" value="ADO59402.1"/>
    <property type="molecule type" value="Genomic_DNA"/>
</dbReference>
<dbReference type="KEGG" id="ppm:PPSC2_28045"/>
<dbReference type="HOGENOM" id="CLU_1254938_0_0_9"/>
<geneLocation type="plasmid" evidence="2 3">
    <name>pSC2</name>
</geneLocation>
<organism evidence="2 3">
    <name type="scientific">Paenibacillus polymyxa (strain SC2)</name>
    <name type="common">Bacillus polymyxa</name>
    <dbReference type="NCBI Taxonomy" id="886882"/>
    <lineage>
        <taxon>Bacteria</taxon>
        <taxon>Bacillati</taxon>
        <taxon>Bacillota</taxon>
        <taxon>Bacilli</taxon>
        <taxon>Bacillales</taxon>
        <taxon>Paenibacillaceae</taxon>
        <taxon>Paenibacillus</taxon>
    </lineage>
</organism>
<dbReference type="AlphaFoldDB" id="E3EJN1"/>